<dbReference type="PANTHER" id="PTHR43679:SF2">
    <property type="entry name" value="OCTANOYL-[GCVH]:PROTEIN N-OCTANOYLTRANSFERASE"/>
    <property type="match status" value="1"/>
</dbReference>
<dbReference type="InterPro" id="IPR045864">
    <property type="entry name" value="aa-tRNA-synth_II/BPL/LPL"/>
</dbReference>
<dbReference type="Gene3D" id="3.30.930.10">
    <property type="entry name" value="Bira Bifunctional Protein, Domain 2"/>
    <property type="match status" value="1"/>
</dbReference>
<evidence type="ECO:0000313" key="3">
    <source>
        <dbReference type="Proteomes" id="UP001216390"/>
    </source>
</evidence>
<sequence>MTAPRSWAVAHPEGTAAEFHGRSLPEPATRQVWVHRVLAPALVLGSTQPDDVVDRAAAARAGVEVVRRRSGGGAVLVEPGGVVWVDVVVPADDPLWDHDVGRAFTWVGETWAAALAAAGVPGAGVHRGGLVSTPWSTLVCFGGLGPGEVTVGGAKVVGLAQRRTRAAAWFQGAALLRWAPGELLALLDLAPEARARGAADLAGRAAPLDVGADALVEAFLSSLPS</sequence>
<dbReference type="SUPFAM" id="SSF55681">
    <property type="entry name" value="Class II aaRS and biotin synthetases"/>
    <property type="match status" value="1"/>
</dbReference>
<reference evidence="2" key="1">
    <citation type="submission" date="2023-01" db="EMBL/GenBank/DDBJ databases">
        <title>The diversity of Class Acidimicrobiia in South China Sea sediment environments and the proposal of Iamia marina sp. nov., a novel species of the genus Iamia.</title>
        <authorList>
            <person name="He Y."/>
            <person name="Tian X."/>
        </authorList>
    </citation>
    <scope>NUCLEOTIDE SEQUENCE</scope>
    <source>
        <strain evidence="2">DSM 19957</strain>
    </source>
</reference>
<dbReference type="InterPro" id="IPR004143">
    <property type="entry name" value="BPL_LPL_catalytic"/>
</dbReference>
<organism evidence="2 3">
    <name type="scientific">Iamia majanohamensis</name>
    <dbReference type="NCBI Taxonomy" id="467976"/>
    <lineage>
        <taxon>Bacteria</taxon>
        <taxon>Bacillati</taxon>
        <taxon>Actinomycetota</taxon>
        <taxon>Acidimicrobiia</taxon>
        <taxon>Acidimicrobiales</taxon>
        <taxon>Iamiaceae</taxon>
        <taxon>Iamia</taxon>
    </lineage>
</organism>
<dbReference type="PROSITE" id="PS51733">
    <property type="entry name" value="BPL_LPL_CATALYTIC"/>
    <property type="match status" value="1"/>
</dbReference>
<dbReference type="KEGG" id="ima:PO878_12045"/>
<keyword evidence="3" id="KW-1185">Reference proteome</keyword>
<dbReference type="InterPro" id="IPR050664">
    <property type="entry name" value="Octanoyltrans_LipM/LipL"/>
</dbReference>
<name>A0AAF0BTT3_9ACTN</name>
<proteinExistence type="predicted"/>
<gene>
    <name evidence="2" type="ORF">PO878_12045</name>
</gene>
<evidence type="ECO:0000259" key="1">
    <source>
        <dbReference type="PROSITE" id="PS51733"/>
    </source>
</evidence>
<dbReference type="EMBL" id="CP116942">
    <property type="protein sequence ID" value="WCO65230.1"/>
    <property type="molecule type" value="Genomic_DNA"/>
</dbReference>
<dbReference type="PANTHER" id="PTHR43679">
    <property type="entry name" value="OCTANOYLTRANSFERASE LIPM-RELATED"/>
    <property type="match status" value="1"/>
</dbReference>
<dbReference type="Pfam" id="PF21948">
    <property type="entry name" value="LplA-B_cat"/>
    <property type="match status" value="1"/>
</dbReference>
<accession>A0AAF0BTT3</accession>
<feature type="domain" description="BPL/LPL catalytic" evidence="1">
    <location>
        <begin position="24"/>
        <end position="225"/>
    </location>
</feature>
<evidence type="ECO:0000313" key="2">
    <source>
        <dbReference type="EMBL" id="WCO65230.1"/>
    </source>
</evidence>
<dbReference type="RefSeq" id="WP_272734755.1">
    <property type="nucleotide sequence ID" value="NZ_CP116942.1"/>
</dbReference>
<dbReference type="Proteomes" id="UP001216390">
    <property type="component" value="Chromosome"/>
</dbReference>
<protein>
    <recommendedName>
        <fullName evidence="1">BPL/LPL catalytic domain-containing protein</fullName>
    </recommendedName>
</protein>
<dbReference type="AlphaFoldDB" id="A0AAF0BTT3"/>